<sequence length="266" mass="28971">MMNINRIRSRGIRASAVSLALMTTLVAACTDNQVTGGPTAESNVTTEEVAEETAELIGKPVTVRSEAAEKVGENTFTIVNEELFGDDEILVINASGEPFVFPQDDIQVQVTGTVARFVVADVNRVYNLGLDPNLYVDYEGQPAIIAQSLALAPRPGELTENPSLYYNQVIAVPAEVENIVGPNAFTLDEEQLLGANDLLVLVPNPQRPVEEGGKVVVTGVLRQFVVADLDRDYDLTWDLDLQRQLEVEYANRPVLIAQSVYPSAQE</sequence>
<dbReference type="EMBL" id="JADEWN010000080">
    <property type="protein sequence ID" value="MBE9193173.1"/>
    <property type="molecule type" value="Genomic_DNA"/>
</dbReference>
<organism evidence="2 3">
    <name type="scientific">Gloeocapsopsis crepidinum LEGE 06123</name>
    <dbReference type="NCBI Taxonomy" id="588587"/>
    <lineage>
        <taxon>Bacteria</taxon>
        <taxon>Bacillati</taxon>
        <taxon>Cyanobacteriota</taxon>
        <taxon>Cyanophyceae</taxon>
        <taxon>Oscillatoriophycideae</taxon>
        <taxon>Chroococcales</taxon>
        <taxon>Chroococcaceae</taxon>
        <taxon>Gloeocapsopsis</taxon>
    </lineage>
</organism>
<evidence type="ECO:0000256" key="1">
    <source>
        <dbReference type="SAM" id="SignalP"/>
    </source>
</evidence>
<dbReference type="Proteomes" id="UP000651156">
    <property type="component" value="Unassembled WGS sequence"/>
</dbReference>
<feature type="signal peptide" evidence="1">
    <location>
        <begin position="1"/>
        <end position="27"/>
    </location>
</feature>
<dbReference type="PROSITE" id="PS51257">
    <property type="entry name" value="PROKAR_LIPOPROTEIN"/>
    <property type="match status" value="1"/>
</dbReference>
<protein>
    <submittedName>
        <fullName evidence="2">Uncharacterized protein</fullName>
    </submittedName>
</protein>
<proteinExistence type="predicted"/>
<keyword evidence="1" id="KW-0732">Signal</keyword>
<reference evidence="2 3" key="1">
    <citation type="submission" date="2020-10" db="EMBL/GenBank/DDBJ databases">
        <authorList>
            <person name="Castelo-Branco R."/>
            <person name="Eusebio N."/>
            <person name="Adriana R."/>
            <person name="Vieira A."/>
            <person name="Brugerolle De Fraissinette N."/>
            <person name="Rezende De Castro R."/>
            <person name="Schneider M.P."/>
            <person name="Vasconcelos V."/>
            <person name="Leao P.N."/>
        </authorList>
    </citation>
    <scope>NUCLEOTIDE SEQUENCE [LARGE SCALE GENOMIC DNA]</scope>
    <source>
        <strain evidence="2 3">LEGE 06123</strain>
    </source>
</reference>
<feature type="chain" id="PRO_5046151725" evidence="1">
    <location>
        <begin position="28"/>
        <end position="266"/>
    </location>
</feature>
<accession>A0ABR9UXX7</accession>
<name>A0ABR9UXX7_9CHRO</name>
<evidence type="ECO:0000313" key="3">
    <source>
        <dbReference type="Proteomes" id="UP000651156"/>
    </source>
</evidence>
<comment type="caution">
    <text evidence="2">The sequence shown here is derived from an EMBL/GenBank/DDBJ whole genome shotgun (WGS) entry which is preliminary data.</text>
</comment>
<gene>
    <name evidence="2" type="ORF">IQ230_23050</name>
</gene>
<dbReference type="RefSeq" id="WP_193934566.1">
    <property type="nucleotide sequence ID" value="NZ_CAWPMZ010000129.1"/>
</dbReference>
<evidence type="ECO:0000313" key="2">
    <source>
        <dbReference type="EMBL" id="MBE9193173.1"/>
    </source>
</evidence>
<keyword evidence="3" id="KW-1185">Reference proteome</keyword>